<accession>A0A250JIW5</accession>
<dbReference type="Pfam" id="PF15575">
    <property type="entry name" value="Imm49"/>
    <property type="match status" value="1"/>
</dbReference>
<dbReference type="Proteomes" id="UP000217257">
    <property type="component" value="Chromosome"/>
</dbReference>
<reference evidence="1 2" key="1">
    <citation type="submission" date="2017-06" db="EMBL/GenBank/DDBJ databases">
        <title>Sequencing and comparative analysis of myxobacterial genomes.</title>
        <authorList>
            <person name="Rupp O."/>
            <person name="Goesmann A."/>
            <person name="Sogaard-Andersen L."/>
        </authorList>
    </citation>
    <scope>NUCLEOTIDE SEQUENCE [LARGE SCALE GENOMIC DNA]</scope>
    <source>
        <strain evidence="1 2">DSM 52655</strain>
    </source>
</reference>
<name>A0A250JIW5_9BACT</name>
<evidence type="ECO:0000313" key="1">
    <source>
        <dbReference type="EMBL" id="ATB43558.1"/>
    </source>
</evidence>
<sequence length="258" mass="28774">MGLKLNKIADDVVVKNLDWRAGLLKKALLEKPPAASDARGLDRYYSSIGESSCEVGLMLYQQEKDPKQIREHLALAGRNLLKMHAVRQKPAPSESRILWVFEKTLSLVVCFAGTAEREELLRLQPWQFRNPVEPSDDAYAGYLEQVRLYLRKSALDPAAIEELIAKCSSDTASKDDRQSVLPEVRALRAVATQDTKSLDESIADVVKAHEVQAKRGELKLRSEGFICLPALTLAKLGQERGMQCGVKSLYLPLFLLEG</sequence>
<dbReference type="EMBL" id="CP022098">
    <property type="protein sequence ID" value="ATB43558.1"/>
    <property type="molecule type" value="Genomic_DNA"/>
</dbReference>
<dbReference type="KEGG" id="cfus:CYFUS_009038"/>
<dbReference type="AlphaFoldDB" id="A0A250JIW5"/>
<proteinExistence type="predicted"/>
<dbReference type="InterPro" id="IPR029074">
    <property type="entry name" value="Imm49"/>
</dbReference>
<dbReference type="RefSeq" id="WP_095990954.1">
    <property type="nucleotide sequence ID" value="NZ_CP022098.1"/>
</dbReference>
<evidence type="ECO:0000313" key="2">
    <source>
        <dbReference type="Proteomes" id="UP000217257"/>
    </source>
</evidence>
<gene>
    <name evidence="1" type="ORF">CYFUS_009038</name>
</gene>
<organism evidence="1 2">
    <name type="scientific">Cystobacter fuscus</name>
    <dbReference type="NCBI Taxonomy" id="43"/>
    <lineage>
        <taxon>Bacteria</taxon>
        <taxon>Pseudomonadati</taxon>
        <taxon>Myxococcota</taxon>
        <taxon>Myxococcia</taxon>
        <taxon>Myxococcales</taxon>
        <taxon>Cystobacterineae</taxon>
        <taxon>Archangiaceae</taxon>
        <taxon>Cystobacter</taxon>
    </lineage>
</organism>
<protein>
    <submittedName>
        <fullName evidence="1">Uncharacterized protein</fullName>
    </submittedName>
</protein>